<evidence type="ECO:0000313" key="2">
    <source>
        <dbReference type="Proteomes" id="UP000008207"/>
    </source>
</evidence>
<evidence type="ECO:0000313" key="1">
    <source>
        <dbReference type="EMBL" id="ACL56943.1"/>
    </source>
</evidence>
<keyword evidence="2" id="KW-1185">Reference proteome</keyword>
<dbReference type="RefSeq" id="WP_015928632.1">
    <property type="nucleotide sequence ID" value="NC_011894.1"/>
</dbReference>
<dbReference type="AlphaFoldDB" id="B8IT57"/>
<dbReference type="Proteomes" id="UP000008207">
    <property type="component" value="Chromosome"/>
</dbReference>
<accession>B8IT57</accession>
<dbReference type="HOGENOM" id="CLU_3154751_0_0_5"/>
<reference evidence="1 2" key="1">
    <citation type="submission" date="2009-01" db="EMBL/GenBank/DDBJ databases">
        <title>Complete sequence of chromosome of Methylobacterium nodulans ORS 2060.</title>
        <authorList>
            <consortium name="US DOE Joint Genome Institute"/>
            <person name="Lucas S."/>
            <person name="Copeland A."/>
            <person name="Lapidus A."/>
            <person name="Glavina del Rio T."/>
            <person name="Dalin E."/>
            <person name="Tice H."/>
            <person name="Bruce D."/>
            <person name="Goodwin L."/>
            <person name="Pitluck S."/>
            <person name="Sims D."/>
            <person name="Brettin T."/>
            <person name="Detter J.C."/>
            <person name="Han C."/>
            <person name="Larimer F."/>
            <person name="Land M."/>
            <person name="Hauser L."/>
            <person name="Kyrpides N."/>
            <person name="Ivanova N."/>
            <person name="Marx C.J."/>
            <person name="Richardson P."/>
        </authorList>
    </citation>
    <scope>NUCLEOTIDE SEQUENCE [LARGE SCALE GENOMIC DNA]</scope>
    <source>
        <strain evidence="2">LMG 21967 / CNCM I-2342 / ORS 2060</strain>
    </source>
</reference>
<sequence length="48" mass="4967">MLSYAAQVPTADCRAIFAAVRAFRLCHGMASLPETDGARLAESAGATP</sequence>
<gene>
    <name evidence="1" type="ordered locus">Mnod_1954</name>
</gene>
<dbReference type="EMBL" id="CP001349">
    <property type="protein sequence ID" value="ACL56943.1"/>
    <property type="molecule type" value="Genomic_DNA"/>
</dbReference>
<organism evidence="1 2">
    <name type="scientific">Methylobacterium nodulans (strain LMG 21967 / CNCM I-2342 / ORS 2060)</name>
    <dbReference type="NCBI Taxonomy" id="460265"/>
    <lineage>
        <taxon>Bacteria</taxon>
        <taxon>Pseudomonadati</taxon>
        <taxon>Pseudomonadota</taxon>
        <taxon>Alphaproteobacteria</taxon>
        <taxon>Hyphomicrobiales</taxon>
        <taxon>Methylobacteriaceae</taxon>
        <taxon>Methylobacterium</taxon>
    </lineage>
</organism>
<proteinExistence type="predicted"/>
<dbReference type="KEGG" id="mno:Mnod_1954"/>
<name>B8IT57_METNO</name>
<protein>
    <submittedName>
        <fullName evidence="1">Uncharacterized protein</fullName>
    </submittedName>
</protein>